<gene>
    <name evidence="1" type="ORF">C8N40_10512</name>
</gene>
<organism evidence="1 2">
    <name type="scientific">Pontibacter mucosus</name>
    <dbReference type="NCBI Taxonomy" id="1649266"/>
    <lineage>
        <taxon>Bacteria</taxon>
        <taxon>Pseudomonadati</taxon>
        <taxon>Bacteroidota</taxon>
        <taxon>Cytophagia</taxon>
        <taxon>Cytophagales</taxon>
        <taxon>Hymenobacteraceae</taxon>
        <taxon>Pontibacter</taxon>
    </lineage>
</organism>
<comment type="caution">
    <text evidence="1">The sequence shown here is derived from an EMBL/GenBank/DDBJ whole genome shotgun (WGS) entry which is preliminary data.</text>
</comment>
<dbReference type="EMBL" id="QBKI01000005">
    <property type="protein sequence ID" value="PTX18723.1"/>
    <property type="molecule type" value="Genomic_DNA"/>
</dbReference>
<keyword evidence="2" id="KW-1185">Reference proteome</keyword>
<proteinExistence type="predicted"/>
<protein>
    <submittedName>
        <fullName evidence="1">Uncharacterized protein</fullName>
    </submittedName>
</protein>
<evidence type="ECO:0000313" key="1">
    <source>
        <dbReference type="EMBL" id="PTX18723.1"/>
    </source>
</evidence>
<reference evidence="1 2" key="1">
    <citation type="submission" date="2018-04" db="EMBL/GenBank/DDBJ databases">
        <title>Genomic Encyclopedia of Archaeal and Bacterial Type Strains, Phase II (KMG-II): from individual species to whole genera.</title>
        <authorList>
            <person name="Goeker M."/>
        </authorList>
    </citation>
    <scope>NUCLEOTIDE SEQUENCE [LARGE SCALE GENOMIC DNA]</scope>
    <source>
        <strain evidence="1 2">DSM 100162</strain>
    </source>
</reference>
<dbReference type="AlphaFoldDB" id="A0A2T5YHE0"/>
<dbReference type="Proteomes" id="UP000244225">
    <property type="component" value="Unassembled WGS sequence"/>
</dbReference>
<sequence length="55" mass="6388">MHIYHVHFFICGSAQRKSEKIQIGAFDITCCMKLDGKCVDLACYFRRNLIKSECD</sequence>
<accession>A0A2T5YHE0</accession>
<evidence type="ECO:0000313" key="2">
    <source>
        <dbReference type="Proteomes" id="UP000244225"/>
    </source>
</evidence>
<name>A0A2T5YHE0_9BACT</name>